<dbReference type="PANTHER" id="PTHR46848">
    <property type="entry name" value="REGULATOR OF G-PROTEIN SIGNALING 3"/>
    <property type="match status" value="1"/>
</dbReference>
<accession>A0A4U5V976</accession>
<dbReference type="GO" id="GO:0005634">
    <property type="term" value="C:nucleus"/>
    <property type="evidence" value="ECO:0007669"/>
    <property type="project" value="TreeGrafter"/>
</dbReference>
<dbReference type="Gene3D" id="2.60.40.150">
    <property type="entry name" value="C2 domain"/>
    <property type="match status" value="1"/>
</dbReference>
<dbReference type="InterPro" id="IPR000008">
    <property type="entry name" value="C2_dom"/>
</dbReference>
<evidence type="ECO:0000313" key="2">
    <source>
        <dbReference type="EMBL" id="TKS84406.1"/>
    </source>
</evidence>
<dbReference type="STRING" id="240159.A0A4U5V976"/>
<gene>
    <name evidence="2" type="ORF">D9C73_018826</name>
</gene>
<name>A0A4U5V976_COLLU</name>
<dbReference type="SUPFAM" id="SSF49562">
    <property type="entry name" value="C2 domain (Calcium/lipid-binding domain, CaLB)"/>
    <property type="match status" value="1"/>
</dbReference>
<evidence type="ECO:0000313" key="3">
    <source>
        <dbReference type="Proteomes" id="UP000298787"/>
    </source>
</evidence>
<dbReference type="Proteomes" id="UP000298787">
    <property type="component" value="Chromosome 16"/>
</dbReference>
<dbReference type="GO" id="GO:0005886">
    <property type="term" value="C:plasma membrane"/>
    <property type="evidence" value="ECO:0007669"/>
    <property type="project" value="TreeGrafter"/>
</dbReference>
<reference evidence="2 3" key="1">
    <citation type="submission" date="2019-01" db="EMBL/GenBank/DDBJ databases">
        <title>Genome Assembly of Collichthys lucidus.</title>
        <authorList>
            <person name="Cai M."/>
            <person name="Xiao S."/>
        </authorList>
    </citation>
    <scope>NUCLEOTIDE SEQUENCE [LARGE SCALE GENOMIC DNA]</scope>
    <source>
        <strain evidence="2">JT15FE1705JMU</strain>
        <tissue evidence="2">Muscle</tissue>
    </source>
</reference>
<evidence type="ECO:0000259" key="1">
    <source>
        <dbReference type="PROSITE" id="PS50004"/>
    </source>
</evidence>
<protein>
    <submittedName>
        <fullName evidence="2">Regulator of G-protein signaling 3</fullName>
    </submittedName>
</protein>
<sequence>MPCLRVYQRKSPANSPEASSFLLSTRGQLKLSIIQEHEVLVVSVLEAKGMAEECQEPCDSYVKIGMFPDGDPKDRQKTRMVPHCRNPVFLQTFSL</sequence>
<feature type="domain" description="C2" evidence="1">
    <location>
        <begin position="25"/>
        <end position="95"/>
    </location>
</feature>
<dbReference type="AlphaFoldDB" id="A0A4U5V976"/>
<dbReference type="InterPro" id="IPR035892">
    <property type="entry name" value="C2_domain_sf"/>
</dbReference>
<dbReference type="Pfam" id="PF00168">
    <property type="entry name" value="C2"/>
    <property type="match status" value="1"/>
</dbReference>
<proteinExistence type="predicted"/>
<organism evidence="2 3">
    <name type="scientific">Collichthys lucidus</name>
    <name type="common">Big head croaker</name>
    <name type="synonym">Sciaena lucida</name>
    <dbReference type="NCBI Taxonomy" id="240159"/>
    <lineage>
        <taxon>Eukaryota</taxon>
        <taxon>Metazoa</taxon>
        <taxon>Chordata</taxon>
        <taxon>Craniata</taxon>
        <taxon>Vertebrata</taxon>
        <taxon>Euteleostomi</taxon>
        <taxon>Actinopterygii</taxon>
        <taxon>Neopterygii</taxon>
        <taxon>Teleostei</taxon>
        <taxon>Neoteleostei</taxon>
        <taxon>Acanthomorphata</taxon>
        <taxon>Eupercaria</taxon>
        <taxon>Sciaenidae</taxon>
        <taxon>Collichthys</taxon>
    </lineage>
</organism>
<dbReference type="EMBL" id="CM014093">
    <property type="protein sequence ID" value="TKS84406.1"/>
    <property type="molecule type" value="Genomic_DNA"/>
</dbReference>
<keyword evidence="3" id="KW-1185">Reference proteome</keyword>
<dbReference type="PANTHER" id="PTHR46848:SF1">
    <property type="entry name" value="REGULATOR OF G-PROTEIN SIGNALING 3"/>
    <property type="match status" value="1"/>
</dbReference>
<dbReference type="PROSITE" id="PS50004">
    <property type="entry name" value="C2"/>
    <property type="match status" value="1"/>
</dbReference>